<gene>
    <name evidence="3" type="ORF">ILT43_07635</name>
</gene>
<dbReference type="EMBL" id="JAFEMC010000002">
    <property type="protein sequence ID" value="MBM6576239.1"/>
    <property type="molecule type" value="Genomic_DNA"/>
</dbReference>
<sequence>MKTVMMTAAVLSAGLAGFAQIASAQTFSDATGQYQVGIGRNGELYDYATGVGLRNPAGSDYIAPGTPRDSWGITSSVGSAFADQSFTGTANITGTVFTPGTNSGTAVSTTTLGLTVTHAYNFFAPNILSVQQTVTNTSNTAISGIVFRRNVDLDVPPTAFNENTFGPLGTNTSVVGASYNGFENASPATAFTSSCLLGCNQVGDLGAGIDLGLGTIDAGQSKTFAYYYGINMPGQTLDLLFTQAQGLGLSYLIGVQSSENGLYPSLGAGSGFLGVSNIGTVAGTVPEPASWAMMIVGIGAAGGALRRRRSVKVSYA</sequence>
<feature type="signal peptide" evidence="1">
    <location>
        <begin position="1"/>
        <end position="24"/>
    </location>
</feature>
<dbReference type="Proteomes" id="UP000763641">
    <property type="component" value="Unassembled WGS sequence"/>
</dbReference>
<organism evidence="3 4">
    <name type="scientific">Sphingomonas longa</name>
    <dbReference type="NCBI Taxonomy" id="2778730"/>
    <lineage>
        <taxon>Bacteria</taxon>
        <taxon>Pseudomonadati</taxon>
        <taxon>Pseudomonadota</taxon>
        <taxon>Alphaproteobacteria</taxon>
        <taxon>Sphingomonadales</taxon>
        <taxon>Sphingomonadaceae</taxon>
        <taxon>Sphingomonas</taxon>
    </lineage>
</organism>
<proteinExistence type="predicted"/>
<evidence type="ECO:0000256" key="1">
    <source>
        <dbReference type="SAM" id="SignalP"/>
    </source>
</evidence>
<keyword evidence="4" id="KW-1185">Reference proteome</keyword>
<feature type="chain" id="PRO_5047250606" evidence="1">
    <location>
        <begin position="25"/>
        <end position="316"/>
    </location>
</feature>
<reference evidence="3 4" key="1">
    <citation type="submission" date="2020-12" db="EMBL/GenBank/DDBJ databases">
        <title>Sphingomonas sp.</title>
        <authorList>
            <person name="Kim M.K."/>
        </authorList>
    </citation>
    <scope>NUCLEOTIDE SEQUENCE [LARGE SCALE GENOMIC DNA]</scope>
    <source>
        <strain evidence="3 4">BT552</strain>
    </source>
</reference>
<evidence type="ECO:0000259" key="2">
    <source>
        <dbReference type="Pfam" id="PF07589"/>
    </source>
</evidence>
<name>A0ABS2D873_9SPHN</name>
<accession>A0ABS2D873</accession>
<evidence type="ECO:0000313" key="4">
    <source>
        <dbReference type="Proteomes" id="UP000763641"/>
    </source>
</evidence>
<dbReference type="RefSeq" id="WP_204197526.1">
    <property type="nucleotide sequence ID" value="NZ_JAFEMC010000002.1"/>
</dbReference>
<keyword evidence="1" id="KW-0732">Signal</keyword>
<dbReference type="InterPro" id="IPR013424">
    <property type="entry name" value="Ice-binding_C"/>
</dbReference>
<dbReference type="NCBIfam" id="NF035944">
    <property type="entry name" value="PEPxxWA-CTERM"/>
    <property type="match status" value="1"/>
</dbReference>
<feature type="domain" description="Ice-binding protein C-terminal" evidence="2">
    <location>
        <begin position="284"/>
        <end position="308"/>
    </location>
</feature>
<evidence type="ECO:0000313" key="3">
    <source>
        <dbReference type="EMBL" id="MBM6576239.1"/>
    </source>
</evidence>
<dbReference type="Pfam" id="PF07589">
    <property type="entry name" value="PEP-CTERM"/>
    <property type="match status" value="1"/>
</dbReference>
<dbReference type="NCBIfam" id="TIGR02595">
    <property type="entry name" value="PEP_CTERM"/>
    <property type="match status" value="1"/>
</dbReference>
<comment type="caution">
    <text evidence="3">The sequence shown here is derived from an EMBL/GenBank/DDBJ whole genome shotgun (WGS) entry which is preliminary data.</text>
</comment>
<protein>
    <submittedName>
        <fullName evidence="3">PEP-CTERM sorting domain-containing protein</fullName>
    </submittedName>
</protein>